<dbReference type="AlphaFoldDB" id="A0A9D4EQP0"/>
<evidence type="ECO:0000256" key="3">
    <source>
        <dbReference type="ARBA" id="ARBA00022679"/>
    </source>
</evidence>
<protein>
    <recommendedName>
        <fullName evidence="6">Poly [ADP-ribose] polymerase</fullName>
        <shortName evidence="6">PARP</shortName>
        <ecNumber evidence="6">2.4.2.-</ecNumber>
    </recommendedName>
</protein>
<evidence type="ECO:0000256" key="5">
    <source>
        <dbReference type="ARBA" id="ARBA00023242"/>
    </source>
</evidence>
<evidence type="ECO:0000313" key="9">
    <source>
        <dbReference type="EMBL" id="KAH3785079.1"/>
    </source>
</evidence>
<dbReference type="GO" id="GO:0003714">
    <property type="term" value="F:transcription corepressor activity"/>
    <property type="evidence" value="ECO:0007669"/>
    <property type="project" value="TreeGrafter"/>
</dbReference>
<evidence type="ECO:0000256" key="4">
    <source>
        <dbReference type="ARBA" id="ARBA00023027"/>
    </source>
</evidence>
<keyword evidence="3 6" id="KW-0808">Transferase</keyword>
<dbReference type="Proteomes" id="UP000828390">
    <property type="component" value="Unassembled WGS sequence"/>
</dbReference>
<dbReference type="GO" id="GO:0003950">
    <property type="term" value="F:NAD+ poly-ADP-ribosyltransferase activity"/>
    <property type="evidence" value="ECO:0007669"/>
    <property type="project" value="UniProtKB-UniRule"/>
</dbReference>
<dbReference type="PANTHER" id="PTHR14453:SF67">
    <property type="entry name" value="POLY [ADP-RIBOSE] POLYMERASE"/>
    <property type="match status" value="1"/>
</dbReference>
<sequence length="287" mass="32489">NADKYKHDQENAELLQSVVQWVFIKETKTVAFDKRTNQIIEQAFTQKQKSVSFKVGRSDYTIDFNKMKEWDVKNTGTKYPVLRRDLRNETKLDIPSHWSASKDPAQVECVTLSKSDKEYVQVETEFSKSMGQGGHITKIERIQNATLYTQYLAKKKQMQTSCKRQNVEHTLWHGTAHAAVKSINAHGFNRSFCGKNATAIGEGVYFAVNATYSAQHTYSPPDSAGHKRMYRCLVLTGDSTQGAQGMRVPPPKNPTVPHILYDSVSGPGMFVIFNDTQAYPTHLITFK</sequence>
<evidence type="ECO:0000256" key="1">
    <source>
        <dbReference type="ARBA" id="ARBA00004123"/>
    </source>
</evidence>
<dbReference type="PROSITE" id="PS50918">
    <property type="entry name" value="WWE"/>
    <property type="match status" value="1"/>
</dbReference>
<organism evidence="9 10">
    <name type="scientific">Dreissena polymorpha</name>
    <name type="common">Zebra mussel</name>
    <name type="synonym">Mytilus polymorpha</name>
    <dbReference type="NCBI Taxonomy" id="45954"/>
    <lineage>
        <taxon>Eukaryota</taxon>
        <taxon>Metazoa</taxon>
        <taxon>Spiralia</taxon>
        <taxon>Lophotrochozoa</taxon>
        <taxon>Mollusca</taxon>
        <taxon>Bivalvia</taxon>
        <taxon>Autobranchia</taxon>
        <taxon>Heteroconchia</taxon>
        <taxon>Euheterodonta</taxon>
        <taxon>Imparidentia</taxon>
        <taxon>Neoheterodontei</taxon>
        <taxon>Myida</taxon>
        <taxon>Dreissenoidea</taxon>
        <taxon>Dreissenidae</taxon>
        <taxon>Dreissena</taxon>
    </lineage>
</organism>
<evidence type="ECO:0000259" key="8">
    <source>
        <dbReference type="PROSITE" id="PS51059"/>
    </source>
</evidence>
<dbReference type="PANTHER" id="PTHR14453">
    <property type="entry name" value="PARP/ZINC FINGER CCCH TYPE DOMAIN CONTAINING PROTEIN"/>
    <property type="match status" value="1"/>
</dbReference>
<accession>A0A9D4EQP0</accession>
<evidence type="ECO:0000256" key="6">
    <source>
        <dbReference type="RuleBase" id="RU362114"/>
    </source>
</evidence>
<dbReference type="Pfam" id="PF00644">
    <property type="entry name" value="PARP"/>
    <property type="match status" value="1"/>
</dbReference>
<name>A0A9D4EQP0_DREPO</name>
<feature type="domain" description="PARP catalytic" evidence="8">
    <location>
        <begin position="94"/>
        <end position="287"/>
    </location>
</feature>
<feature type="domain" description="WWE" evidence="7">
    <location>
        <begin position="7"/>
        <end position="83"/>
    </location>
</feature>
<dbReference type="Pfam" id="PF02825">
    <property type="entry name" value="WWE"/>
    <property type="match status" value="1"/>
</dbReference>
<dbReference type="InterPro" id="IPR037197">
    <property type="entry name" value="WWE_dom_sf"/>
</dbReference>
<evidence type="ECO:0000259" key="7">
    <source>
        <dbReference type="PROSITE" id="PS50918"/>
    </source>
</evidence>
<proteinExistence type="predicted"/>
<dbReference type="GO" id="GO:0010629">
    <property type="term" value="P:negative regulation of gene expression"/>
    <property type="evidence" value="ECO:0007669"/>
    <property type="project" value="TreeGrafter"/>
</dbReference>
<dbReference type="PROSITE" id="PS51059">
    <property type="entry name" value="PARP_CATALYTIC"/>
    <property type="match status" value="1"/>
</dbReference>
<dbReference type="InterPro" id="IPR004170">
    <property type="entry name" value="WWE_dom"/>
</dbReference>
<reference evidence="9" key="2">
    <citation type="submission" date="2020-11" db="EMBL/GenBank/DDBJ databases">
        <authorList>
            <person name="McCartney M.A."/>
            <person name="Auch B."/>
            <person name="Kono T."/>
            <person name="Mallez S."/>
            <person name="Becker A."/>
            <person name="Gohl D.M."/>
            <person name="Silverstein K.A.T."/>
            <person name="Koren S."/>
            <person name="Bechman K.B."/>
            <person name="Herman A."/>
            <person name="Abrahante J.E."/>
            <person name="Garbe J."/>
        </authorList>
    </citation>
    <scope>NUCLEOTIDE SEQUENCE</scope>
    <source>
        <strain evidence="9">Duluth1</strain>
        <tissue evidence="9">Whole animal</tissue>
    </source>
</reference>
<comment type="caution">
    <text evidence="9">The sequence shown here is derived from an EMBL/GenBank/DDBJ whole genome shotgun (WGS) entry which is preliminary data.</text>
</comment>
<dbReference type="GO" id="GO:0005737">
    <property type="term" value="C:cytoplasm"/>
    <property type="evidence" value="ECO:0007669"/>
    <property type="project" value="TreeGrafter"/>
</dbReference>
<gene>
    <name evidence="9" type="ORF">DPMN_163162</name>
</gene>
<keyword evidence="5" id="KW-0539">Nucleus</keyword>
<keyword evidence="2 6" id="KW-0328">Glycosyltransferase</keyword>
<evidence type="ECO:0000313" key="10">
    <source>
        <dbReference type="Proteomes" id="UP000828390"/>
    </source>
</evidence>
<dbReference type="SUPFAM" id="SSF56399">
    <property type="entry name" value="ADP-ribosylation"/>
    <property type="match status" value="1"/>
</dbReference>
<dbReference type="InterPro" id="IPR052056">
    <property type="entry name" value="Mono-ARTD/PARP"/>
</dbReference>
<dbReference type="GO" id="GO:0070212">
    <property type="term" value="P:protein poly-ADP-ribosylation"/>
    <property type="evidence" value="ECO:0007669"/>
    <property type="project" value="TreeGrafter"/>
</dbReference>
<dbReference type="SUPFAM" id="SSF117839">
    <property type="entry name" value="WWE domain"/>
    <property type="match status" value="1"/>
</dbReference>
<dbReference type="Gene3D" id="3.90.228.10">
    <property type="match status" value="1"/>
</dbReference>
<dbReference type="FunFam" id="3.90.228.10:FF:000008">
    <property type="entry name" value="Poly [ADP-ribose] polymerase"/>
    <property type="match status" value="1"/>
</dbReference>
<keyword evidence="4 6" id="KW-0520">NAD</keyword>
<evidence type="ECO:0000256" key="2">
    <source>
        <dbReference type="ARBA" id="ARBA00022676"/>
    </source>
</evidence>
<dbReference type="EMBL" id="JAIWYP010000008">
    <property type="protein sequence ID" value="KAH3785079.1"/>
    <property type="molecule type" value="Genomic_DNA"/>
</dbReference>
<dbReference type="Gene3D" id="3.30.720.50">
    <property type="match status" value="1"/>
</dbReference>
<dbReference type="GO" id="GO:1990404">
    <property type="term" value="F:NAD+-protein mono-ADP-ribosyltransferase activity"/>
    <property type="evidence" value="ECO:0007669"/>
    <property type="project" value="TreeGrafter"/>
</dbReference>
<keyword evidence="10" id="KW-1185">Reference proteome</keyword>
<dbReference type="CDD" id="cd01439">
    <property type="entry name" value="TCCD_inducible_PARP_like"/>
    <property type="match status" value="1"/>
</dbReference>
<dbReference type="EC" id="2.4.2.-" evidence="6"/>
<dbReference type="GO" id="GO:0005634">
    <property type="term" value="C:nucleus"/>
    <property type="evidence" value="ECO:0007669"/>
    <property type="project" value="UniProtKB-SubCell"/>
</dbReference>
<reference evidence="9" key="1">
    <citation type="journal article" date="2019" name="bioRxiv">
        <title>The Genome of the Zebra Mussel, Dreissena polymorpha: A Resource for Invasive Species Research.</title>
        <authorList>
            <person name="McCartney M.A."/>
            <person name="Auch B."/>
            <person name="Kono T."/>
            <person name="Mallez S."/>
            <person name="Zhang Y."/>
            <person name="Obille A."/>
            <person name="Becker A."/>
            <person name="Abrahante J.E."/>
            <person name="Garbe J."/>
            <person name="Badalamenti J.P."/>
            <person name="Herman A."/>
            <person name="Mangelson H."/>
            <person name="Liachko I."/>
            <person name="Sullivan S."/>
            <person name="Sone E.D."/>
            <person name="Koren S."/>
            <person name="Silverstein K.A.T."/>
            <person name="Beckman K.B."/>
            <person name="Gohl D.M."/>
        </authorList>
    </citation>
    <scope>NUCLEOTIDE SEQUENCE</scope>
    <source>
        <strain evidence="9">Duluth1</strain>
        <tissue evidence="9">Whole animal</tissue>
    </source>
</reference>
<dbReference type="InterPro" id="IPR012317">
    <property type="entry name" value="Poly(ADP-ribose)pol_cat_dom"/>
</dbReference>
<comment type="subcellular location">
    <subcellularLocation>
        <location evidence="1">Nucleus</location>
    </subcellularLocation>
</comment>
<feature type="non-terminal residue" evidence="9">
    <location>
        <position position="1"/>
    </location>
</feature>